<feature type="active site" description="For RuvC-like nuclease domain" evidence="13">
    <location>
        <position position="9"/>
    </location>
</feature>
<protein>
    <recommendedName>
        <fullName evidence="13">CRISPR-associated endonuclease Cas9</fullName>
        <ecNumber evidence="13">3.1.-.-</ecNumber>
    </recommendedName>
</protein>
<dbReference type="GO" id="GO:0046872">
    <property type="term" value="F:metal ion binding"/>
    <property type="evidence" value="ECO:0007669"/>
    <property type="project" value="UniProtKB-UniRule"/>
</dbReference>
<dbReference type="EC" id="3.1.-.-" evidence="13"/>
<evidence type="ECO:0000256" key="12">
    <source>
        <dbReference type="ARBA" id="ARBA00046380"/>
    </source>
</evidence>
<dbReference type="Pfam" id="PF22702">
    <property type="entry name" value="Cas9_RuvC"/>
    <property type="match status" value="1"/>
</dbReference>
<evidence type="ECO:0000256" key="8">
    <source>
        <dbReference type="ARBA" id="ARBA00022884"/>
    </source>
</evidence>
<dbReference type="GO" id="GO:0051607">
    <property type="term" value="P:defense response to virus"/>
    <property type="evidence" value="ECO:0007669"/>
    <property type="project" value="UniProtKB-UniRule"/>
</dbReference>
<comment type="domain">
    <text evidence="13">Has 2 endonuclease domains. The discontinuous RuvC-like domain cleaves the target DNA noncomplementary to crRNA while the HNH nuclease domain cleaves the target DNA complementary to crRNA.</text>
</comment>
<evidence type="ECO:0000256" key="2">
    <source>
        <dbReference type="ARBA" id="ARBA00005244"/>
    </source>
</evidence>
<dbReference type="InterPro" id="IPR028629">
    <property type="entry name" value="Cas9"/>
</dbReference>
<comment type="subunit">
    <text evidence="12 13">Monomer. Binds crRNA and tracrRNA.</text>
</comment>
<feature type="binding site" evidence="13">
    <location>
        <position position="9"/>
    </location>
    <ligand>
        <name>Mg(2+)</name>
        <dbReference type="ChEBI" id="CHEBI:18420"/>
        <label>2</label>
    </ligand>
</feature>
<dbReference type="InterPro" id="IPR055228">
    <property type="entry name" value="Cas9_RuvC"/>
</dbReference>
<sequence>MEKYHIGLDIGTSSIGWAVIGDDFKIKRKKGKNLIGTRLFKEGNTAAERRGFRTQRRRLNRRKWRLKLLEEIFDPYMAEVDEYFFARLKSSNLSPKDSNKKYLGSLLFPDVSDSNFYDKYPTIYHLRRDLMKKDEKFDLREIYLAIHHIVKYRGNFLENVPAKNYKNSGTSIGFLLEEVNGLYKDIIGDESVAILNSGKFEDVEKIILDEETRNLDKQKSVGKLLVEDKKKKNIVTAFSKAIFGYKFNIEDLLLIKDSTLIESDKNKKITFNDENIDDIFNELLHSLDDNQMDLLTKTREIYFKFKLNMIVPTGYTLSESMIEKYEMHKVHLKMYKEFINTLNTKDRKTLKNAYSNYINNEKAKAANAQENFYKTVKKTIKDNDSDTAKKIIGLIDEGNFMPKQRTGENGVIPHQLHQIELDRIIENQAKYYPWLAEENPVEKNRRFAKYKLDELVTFRVPYYVGPLVDKTESNKNEKETKFTWMVRKAKGTITPWNFENLVDRTESANRFIKRMTSKDTYIIGEDVLPASSLLYEKFKVLNELNNIKVNEKKLDIEQKQNVYLKLFKTEKSVTKKNLATSLNCDAESITGLTDNKKFNSSLSSYIDLKAILGNVVDDYSKNEDLEKIIEYSTIFEDGNIYKEKLSEISWLTDEQIKKLSNIHFKGWGRLSKKLLTQITNENGERIIDALWNTSNNFMQIVNDESIQAKLAEINGEYADKYDLEDILDEAYTSPQNKKAIRQVMKVVEDIEKVMQCEPTSIAIEFTREKRKSKLTNTRYKKISEIYEKIADELISEYELEKLQSELDSNANNIRDRYYLYFMQLGRDMYTGEKINIDELHQKYDIDHILPQSFIKDDSLNNRVLTRKDVNNKEKSDKTAADLYAAKMGNFWRKLYEQDLITKQKYNNLLTKTDSINKYVKQGFIKRQLVETSQVVKLVANTLKKQYSDTKIIEVRARLNSDLRKEYELIKNREVNDYHHAIDGYLTTFIGQYLYKTYPKLRSYFVYDDFKKLDSNYLKHMNKFNFLWKLEDEEAEDVHDKVNNEFVLNVPEMKAYIQKINDYKYMLVSKEVTTKNGAFYDQTKYNAKTVNLIPIKKDKPTNIYGGYKGKISGYMMLVKIQKKKGVIYKFVGVPRLWTDELDRLNDTDEKKTLLKKIAKASLSKAEQNFEVILDKVYYGQLIIDGGQKYTLGSSEYKYNAMQLHLSERALKILAKEKDKEAKVTDKELVDVYEEILSVVNKYFELYDINKFRQRLNEGLEMFKKLPIHNVYEGNKLKQVGKFEVLNRILIGLHANAMITDLKVLGIKTKLGQMQVIGGIKLSPEAKLIYQSPTGIFSRVVRVKDLE</sequence>
<evidence type="ECO:0000256" key="10">
    <source>
        <dbReference type="ARBA" id="ARBA00023125"/>
    </source>
</evidence>
<dbReference type="Pfam" id="PF16593">
    <property type="entry name" value="Cas9-BH"/>
    <property type="match status" value="1"/>
</dbReference>
<feature type="domain" description="HNH Cas9-type" evidence="14">
    <location>
        <begin position="760"/>
        <end position="928"/>
    </location>
</feature>
<keyword evidence="6 13" id="KW-0378">Hydrolase</keyword>
<dbReference type="Proteomes" id="UP001174888">
    <property type="component" value="Unassembled WGS sequence"/>
</dbReference>
<dbReference type="Pfam" id="PF16595">
    <property type="entry name" value="Cas9_PI"/>
    <property type="match status" value="1"/>
</dbReference>
<keyword evidence="7 13" id="KW-0460">Magnesium</keyword>
<dbReference type="PROSITE" id="PS51749">
    <property type="entry name" value="HNH_CAS9"/>
    <property type="match status" value="1"/>
</dbReference>
<evidence type="ECO:0000256" key="11">
    <source>
        <dbReference type="ARBA" id="ARBA00023211"/>
    </source>
</evidence>
<dbReference type="GO" id="GO:0003723">
    <property type="term" value="F:RNA binding"/>
    <property type="evidence" value="ECO:0007669"/>
    <property type="project" value="UniProtKB-UniRule"/>
</dbReference>
<keyword evidence="8 13" id="KW-0694">RNA-binding</keyword>
<dbReference type="GO" id="GO:0003677">
    <property type="term" value="F:DNA binding"/>
    <property type="evidence" value="ECO:0007669"/>
    <property type="project" value="UniProtKB-UniRule"/>
</dbReference>
<dbReference type="EMBL" id="JAUIQT010000001">
    <property type="protein sequence ID" value="MDN4834152.1"/>
    <property type="molecule type" value="Genomic_DNA"/>
</dbReference>
<dbReference type="InterPro" id="IPR036397">
    <property type="entry name" value="RNaseH_sf"/>
</dbReference>
<dbReference type="GO" id="GO:0004519">
    <property type="term" value="F:endonuclease activity"/>
    <property type="evidence" value="ECO:0007669"/>
    <property type="project" value="UniProtKB-UniRule"/>
</dbReference>
<dbReference type="GO" id="GO:0043571">
    <property type="term" value="P:maintenance of CRISPR repeat elements"/>
    <property type="evidence" value="ECO:0007669"/>
    <property type="project" value="UniProtKB-UniRule"/>
</dbReference>
<evidence type="ECO:0000256" key="13">
    <source>
        <dbReference type="HAMAP-Rule" id="MF_01480"/>
    </source>
</evidence>
<evidence type="ECO:0000256" key="6">
    <source>
        <dbReference type="ARBA" id="ARBA00022801"/>
    </source>
</evidence>
<gene>
    <name evidence="13 15" type="primary">cas9</name>
    <name evidence="15" type="ORF">QYC35_08130</name>
</gene>
<comment type="function">
    <text evidence="13">CRISPR (clustered regularly interspaced short palindromic repeat) is an adaptive immune system that provides protection against mobile genetic elements (viruses, transposable elements and conjugative plasmids). CRISPR clusters contain spacers, sequences complementary to antecedent mobile elements, and target invading nucleic acids. CRISPR clusters are transcribed and processed into CRISPR RNA (crRNA). In type II CRISPR systems correct processing of pre-crRNA requires a trans-encoded small RNA (tracrRNA), endogenous ribonuclease 3 (rnc) and this protein. The tracrRNA serves as a guide for ribonuclease 3-aided processing of pre-crRNA. Subsequently Cas9/crRNA/tracrRNA endonucleolytically cleaves linear or circular dsDNA target complementary to the spacer; Cas9 is inactive in the absence of the 2 guide RNAs (gRNA). Cas9 recognizes the protospacer adjacent motif (PAM) in the CRISPR repeat sequences to help distinguish self versus nonself, as targets within the bacterial CRISPR locus do not have PAMs. PAM recognition is also required for catalytic activity.</text>
</comment>
<comment type="cofactor">
    <cofactor evidence="1 13">
        <name>Mg(2+)</name>
        <dbReference type="ChEBI" id="CHEBI:18420"/>
    </cofactor>
</comment>
<keyword evidence="9 13" id="KW-0051">Antiviral defense</keyword>
<dbReference type="Gene3D" id="3.30.420.10">
    <property type="entry name" value="Ribonuclease H-like superfamily/Ribonuclease H"/>
    <property type="match status" value="1"/>
</dbReference>
<dbReference type="Pfam" id="PF13395">
    <property type="entry name" value="HNH_4"/>
    <property type="match status" value="1"/>
</dbReference>
<proteinExistence type="inferred from homology"/>
<dbReference type="InterPro" id="IPR032240">
    <property type="entry name" value="Cas9_REC"/>
</dbReference>
<reference evidence="15" key="1">
    <citation type="submission" date="2023-07" db="EMBL/GenBank/DDBJ databases">
        <title>Complete genome sequence of Ligilactobacillus salivarius SRCM217594 isolated from Gallus gallus domesticus feces.</title>
        <authorList>
            <person name="Yang H.-G."/>
            <person name="Ryu M.-S."/>
            <person name="Ha G.-S."/>
            <person name="Yang H.-J."/>
            <person name="Jeong D.-Y."/>
        </authorList>
    </citation>
    <scope>NUCLEOTIDE SEQUENCE</scope>
    <source>
        <strain evidence="15">SRCM217594</strain>
    </source>
</reference>
<comment type="similarity">
    <text evidence="2">Belongs to the CRISPR-associated protein Cas9 family. Subtype II-A subfamily.</text>
</comment>
<feature type="binding site" evidence="13">
    <location>
        <position position="9"/>
    </location>
    <ligand>
        <name>Mg(2+)</name>
        <dbReference type="ChEBI" id="CHEBI:18420"/>
        <label>1</label>
    </ligand>
</feature>
<keyword evidence="10 13" id="KW-0238">DNA-binding</keyword>
<organism evidence="15 16">
    <name type="scientific">Ligilactobacillus salivarius</name>
    <dbReference type="NCBI Taxonomy" id="1624"/>
    <lineage>
        <taxon>Bacteria</taxon>
        <taxon>Bacillati</taxon>
        <taxon>Bacillota</taxon>
        <taxon>Bacilli</taxon>
        <taxon>Lactobacillales</taxon>
        <taxon>Lactobacillaceae</taxon>
        <taxon>Ligilactobacillus</taxon>
    </lineage>
</organism>
<evidence type="ECO:0000256" key="3">
    <source>
        <dbReference type="ARBA" id="ARBA00022722"/>
    </source>
</evidence>
<accession>A0AAW7N7T5</accession>
<feature type="active site" description="Proton acceptor for HNH nuclease domain" evidence="13">
    <location>
        <position position="847"/>
    </location>
</feature>
<evidence type="ECO:0000256" key="1">
    <source>
        <dbReference type="ARBA" id="ARBA00001946"/>
    </source>
</evidence>
<keyword evidence="4 13" id="KW-0479">Metal-binding</keyword>
<dbReference type="HAMAP" id="MF_01480">
    <property type="entry name" value="Cas9"/>
    <property type="match status" value="1"/>
</dbReference>
<evidence type="ECO:0000256" key="7">
    <source>
        <dbReference type="ARBA" id="ARBA00022842"/>
    </source>
</evidence>
<evidence type="ECO:0000256" key="4">
    <source>
        <dbReference type="ARBA" id="ARBA00022723"/>
    </source>
</evidence>
<dbReference type="InterPro" id="IPR032237">
    <property type="entry name" value="Cas9_PI"/>
</dbReference>
<keyword evidence="3 13" id="KW-0540">Nuclease</keyword>
<feature type="binding site" evidence="13">
    <location>
        <position position="764"/>
    </location>
    <ligand>
        <name>Mg(2+)</name>
        <dbReference type="ChEBI" id="CHEBI:18420"/>
        <label>1</label>
    </ligand>
</feature>
<dbReference type="InterPro" id="IPR032239">
    <property type="entry name" value="Cas9-BH"/>
</dbReference>
<feature type="binding site" evidence="13">
    <location>
        <position position="768"/>
    </location>
    <ligand>
        <name>Mg(2+)</name>
        <dbReference type="ChEBI" id="CHEBI:18420"/>
        <label>1</label>
    </ligand>
</feature>
<evidence type="ECO:0000256" key="9">
    <source>
        <dbReference type="ARBA" id="ARBA00023118"/>
    </source>
</evidence>
<comment type="caution">
    <text evidence="15">The sequence shown here is derived from an EMBL/GenBank/DDBJ whole genome shotgun (WGS) entry which is preliminary data.</text>
</comment>
<keyword evidence="11" id="KW-0464">Manganese</keyword>
<evidence type="ECO:0000256" key="5">
    <source>
        <dbReference type="ARBA" id="ARBA00022759"/>
    </source>
</evidence>
<dbReference type="InterPro" id="IPR003615">
    <property type="entry name" value="HNH_nuc"/>
</dbReference>
<evidence type="ECO:0000259" key="14">
    <source>
        <dbReference type="PROSITE" id="PS51749"/>
    </source>
</evidence>
<dbReference type="GO" id="GO:0016787">
    <property type="term" value="F:hydrolase activity"/>
    <property type="evidence" value="ECO:0007669"/>
    <property type="project" value="UniProtKB-KW"/>
</dbReference>
<dbReference type="RefSeq" id="WP_301207450.1">
    <property type="nucleotide sequence ID" value="NZ_JAUIQT010000001.1"/>
</dbReference>
<keyword evidence="5 13" id="KW-0255">Endonuclease</keyword>
<evidence type="ECO:0000313" key="15">
    <source>
        <dbReference type="EMBL" id="MDN4834152.1"/>
    </source>
</evidence>
<dbReference type="InterPro" id="IPR033114">
    <property type="entry name" value="HNH_CAS9"/>
</dbReference>
<name>A0AAW7N7T5_9LACO</name>
<feature type="binding site" evidence="13">
    <location>
        <position position="768"/>
    </location>
    <ligand>
        <name>Mg(2+)</name>
        <dbReference type="ChEBI" id="CHEBI:18420"/>
        <label>2</label>
    </ligand>
</feature>
<feature type="binding site" evidence="13">
    <location>
        <position position="979"/>
    </location>
    <ligand>
        <name>Mg(2+)</name>
        <dbReference type="ChEBI" id="CHEBI:18420"/>
        <label>2</label>
    </ligand>
</feature>
<evidence type="ECO:0000313" key="16">
    <source>
        <dbReference type="Proteomes" id="UP001174888"/>
    </source>
</evidence>
<dbReference type="NCBIfam" id="TIGR01865">
    <property type="entry name" value="cas_Csn1"/>
    <property type="match status" value="1"/>
</dbReference>
<comment type="similarity">
    <text evidence="13">Belongs to the CRISPR-associated Cas9 family.</text>
</comment>
<dbReference type="Pfam" id="PF16592">
    <property type="entry name" value="Cas9_REC"/>
    <property type="match status" value="1"/>
</dbReference>